<sequence>MSTRSYTSKTPPSKPVWTLQHPPLHTPSKPETQHSSSHGTPNGTPATATPNASKSSSSDLGASSSNSETNSGSQDGSFPPRTPLPRPKFIEDHNLLSVIQAPAGETPTSYFESFFSSSSTDQQAELQERPKSQRDLPPYLQGLDVSNVEDFVNKTHQRAKAFTNRMKNQETFKSDEDDSYAPTTSTPSPPKLSKSSSKKSPAPAAPSACSSVPPCFFDPSFSLKTESLFTSLLLPSTGDYSNQKNFERQEQLSTYLDEVEVNLLQQIRARSGDFFRETTRFQALKQRVVEGCAEVHSLRQTIATVRRKKVTDVNSVPVQHMIRQNLTSVSSLVALIKKAVSLKSSLPPLISSENFESVISTCLLYKKMISAHSLLKISSLSETTAAVLDYERMAVNRLSRKFVDSLLTYSVTNVEGNFDILPGAKVLDDAGLMQEASDIYATHLVETVKLTVKATVTECAKDANDKSGSITAGLEGMEFEQFLECLEMLFEQVLSGLSLASNVYTFLSTNGVEMPKPNLPTAGDKSRANGGGGGPTSGGPPTALTSASELAHRSISELLRIRKDAHSLLSLRQMKQLWDVCLAFTLELETHGGVRAWGLRSTLLSQAKGFIERSHEGHMTSLVATLDGEKWQHCGVSKQRQMGIDGLCSGKAVLGKGVDGDPADSGGGDPSGEGPNEADVEGVKFKVVWSCLLLVEMLMNNLAAAAHFQSLANDVVSKVSELLRLFNSRTTQLVLGAGAIHSAAKLKSINAKHLALASQCLGLVSSLLPHIRAALMAQLPRKQHMLLSDLDKIKQDINEHGEKILAKFVSIVASIVESSLAPTIMQTNFDSDDAATAPPFLEGILKNVTKLHQVLVALLPPEQLDDVFGRIYNYLDTKVPELFQSAHDYSTAQLKAMKIKQGAPKFFLPKSEPGRERMKAEVASLALNLNGLLRRGRVNDSAPYVDKLTTMERLTRKLCGEADT</sequence>
<dbReference type="PANTHER" id="PTHR12965">
    <property type="entry name" value="VACUOLAR PROTEIN SORTING 54"/>
    <property type="match status" value="1"/>
</dbReference>
<evidence type="ECO:0000313" key="11">
    <source>
        <dbReference type="EMBL" id="GMH61223.1"/>
    </source>
</evidence>
<feature type="domain" description="Vacuolar protein sorting-associated protein 54 N-terminal" evidence="10">
    <location>
        <begin position="211"/>
        <end position="404"/>
    </location>
</feature>
<dbReference type="PANTHER" id="PTHR12965:SF0">
    <property type="entry name" value="VACUOLAR PROTEIN SORTING-ASSOCIATED PROTEIN 54"/>
    <property type="match status" value="1"/>
</dbReference>
<dbReference type="InterPro" id="IPR019515">
    <property type="entry name" value="VPS54_N"/>
</dbReference>
<evidence type="ECO:0000256" key="4">
    <source>
        <dbReference type="ARBA" id="ARBA00022448"/>
    </source>
</evidence>
<accession>A0A9W7A200</accession>
<keyword evidence="6" id="KW-0333">Golgi apparatus</keyword>
<gene>
    <name evidence="11" type="ORF">TrST_g12767</name>
</gene>
<keyword evidence="12" id="KW-1185">Reference proteome</keyword>
<dbReference type="AlphaFoldDB" id="A0A9W7A200"/>
<evidence type="ECO:0000259" key="9">
    <source>
        <dbReference type="Pfam" id="PF07928"/>
    </source>
</evidence>
<comment type="subcellular location">
    <subcellularLocation>
        <location evidence="1">Golgi apparatus</location>
        <location evidence="1">trans-Golgi network</location>
    </subcellularLocation>
</comment>
<evidence type="ECO:0000256" key="1">
    <source>
        <dbReference type="ARBA" id="ARBA00004601"/>
    </source>
</evidence>
<proteinExistence type="inferred from homology"/>
<dbReference type="EMBL" id="BRXY01000070">
    <property type="protein sequence ID" value="GMH61223.1"/>
    <property type="molecule type" value="Genomic_DNA"/>
</dbReference>
<keyword evidence="5" id="KW-0653">Protein transport</keyword>
<protein>
    <recommendedName>
        <fullName evidence="3">Vacuolar protein sorting-associated protein 54</fullName>
    </recommendedName>
</protein>
<evidence type="ECO:0000256" key="2">
    <source>
        <dbReference type="ARBA" id="ARBA00009150"/>
    </source>
</evidence>
<feature type="compositionally biased region" description="Low complexity" evidence="8">
    <location>
        <begin position="109"/>
        <end position="119"/>
    </location>
</feature>
<reference evidence="12" key="1">
    <citation type="journal article" date="2023" name="Commun. Biol.">
        <title>Genome analysis of Parmales, the sister group of diatoms, reveals the evolutionary specialization of diatoms from phago-mixotrophs to photoautotrophs.</title>
        <authorList>
            <person name="Ban H."/>
            <person name="Sato S."/>
            <person name="Yoshikawa S."/>
            <person name="Yamada K."/>
            <person name="Nakamura Y."/>
            <person name="Ichinomiya M."/>
            <person name="Sato N."/>
            <person name="Blanc-Mathieu R."/>
            <person name="Endo H."/>
            <person name="Kuwata A."/>
            <person name="Ogata H."/>
        </authorList>
    </citation>
    <scope>NUCLEOTIDE SEQUENCE [LARGE SCALE GENOMIC DNA]</scope>
    <source>
        <strain evidence="12">NIES 3701</strain>
    </source>
</reference>
<comment type="caution">
    <text evidence="11">The sequence shown here is derived from an EMBL/GenBank/DDBJ whole genome shotgun (WGS) entry which is preliminary data.</text>
</comment>
<evidence type="ECO:0000256" key="3">
    <source>
        <dbReference type="ARBA" id="ARBA00017665"/>
    </source>
</evidence>
<dbReference type="GO" id="GO:0019905">
    <property type="term" value="F:syntaxin binding"/>
    <property type="evidence" value="ECO:0007669"/>
    <property type="project" value="TreeGrafter"/>
</dbReference>
<feature type="region of interest" description="Disordered" evidence="8">
    <location>
        <begin position="1"/>
        <end position="140"/>
    </location>
</feature>
<evidence type="ECO:0000259" key="10">
    <source>
        <dbReference type="Pfam" id="PF10475"/>
    </source>
</evidence>
<organism evidence="11 12">
    <name type="scientific">Triparma strigata</name>
    <dbReference type="NCBI Taxonomy" id="1606541"/>
    <lineage>
        <taxon>Eukaryota</taxon>
        <taxon>Sar</taxon>
        <taxon>Stramenopiles</taxon>
        <taxon>Ochrophyta</taxon>
        <taxon>Bolidophyceae</taxon>
        <taxon>Parmales</taxon>
        <taxon>Triparmaceae</taxon>
        <taxon>Triparma</taxon>
    </lineage>
</organism>
<evidence type="ECO:0000256" key="7">
    <source>
        <dbReference type="ARBA" id="ARBA00023054"/>
    </source>
</evidence>
<keyword evidence="7" id="KW-0175">Coiled coil</keyword>
<evidence type="ECO:0000313" key="12">
    <source>
        <dbReference type="Proteomes" id="UP001165085"/>
    </source>
</evidence>
<dbReference type="InterPro" id="IPR039745">
    <property type="entry name" value="Vps54"/>
</dbReference>
<feature type="compositionally biased region" description="Low complexity" evidence="8">
    <location>
        <begin position="39"/>
        <end position="73"/>
    </location>
</feature>
<evidence type="ECO:0000256" key="5">
    <source>
        <dbReference type="ARBA" id="ARBA00022927"/>
    </source>
</evidence>
<dbReference type="GO" id="GO:0006896">
    <property type="term" value="P:Golgi to vacuole transport"/>
    <property type="evidence" value="ECO:0007669"/>
    <property type="project" value="TreeGrafter"/>
</dbReference>
<feature type="domain" description="Vacuolar protein sorting-associated protein 54 C-terminal" evidence="9">
    <location>
        <begin position="684"/>
        <end position="813"/>
    </location>
</feature>
<dbReference type="GO" id="GO:0000938">
    <property type="term" value="C:GARP complex"/>
    <property type="evidence" value="ECO:0007669"/>
    <property type="project" value="InterPro"/>
</dbReference>
<dbReference type="InterPro" id="IPR012501">
    <property type="entry name" value="Vps54_C"/>
</dbReference>
<feature type="region of interest" description="Disordered" evidence="8">
    <location>
        <begin position="659"/>
        <end position="678"/>
    </location>
</feature>
<dbReference type="Gene3D" id="6.10.250.860">
    <property type="match status" value="1"/>
</dbReference>
<dbReference type="GO" id="GO:0005829">
    <property type="term" value="C:cytosol"/>
    <property type="evidence" value="ECO:0007669"/>
    <property type="project" value="GOC"/>
</dbReference>
<feature type="compositionally biased region" description="Polar residues" evidence="8">
    <location>
        <begin position="1"/>
        <end position="11"/>
    </location>
</feature>
<name>A0A9W7A200_9STRA</name>
<dbReference type="GO" id="GO:0015031">
    <property type="term" value="P:protein transport"/>
    <property type="evidence" value="ECO:0007669"/>
    <property type="project" value="UniProtKB-KW"/>
</dbReference>
<evidence type="ECO:0000256" key="8">
    <source>
        <dbReference type="SAM" id="MobiDB-lite"/>
    </source>
</evidence>
<feature type="compositionally biased region" description="Low complexity" evidence="8">
    <location>
        <begin position="180"/>
        <end position="210"/>
    </location>
</feature>
<dbReference type="OrthoDB" id="10259024at2759"/>
<dbReference type="Pfam" id="PF07928">
    <property type="entry name" value="Vps54"/>
    <property type="match status" value="1"/>
</dbReference>
<feature type="region of interest" description="Disordered" evidence="8">
    <location>
        <begin position="161"/>
        <end position="210"/>
    </location>
</feature>
<dbReference type="GO" id="GO:0042147">
    <property type="term" value="P:retrograde transport, endosome to Golgi"/>
    <property type="evidence" value="ECO:0007669"/>
    <property type="project" value="InterPro"/>
</dbReference>
<dbReference type="Pfam" id="PF10475">
    <property type="entry name" value="Vps54_N"/>
    <property type="match status" value="1"/>
</dbReference>
<comment type="similarity">
    <text evidence="2">Belongs to the VPS54 family.</text>
</comment>
<dbReference type="Proteomes" id="UP001165085">
    <property type="component" value="Unassembled WGS sequence"/>
</dbReference>
<evidence type="ECO:0000256" key="6">
    <source>
        <dbReference type="ARBA" id="ARBA00023034"/>
    </source>
</evidence>
<keyword evidence="4" id="KW-0813">Transport</keyword>
<feature type="compositionally biased region" description="Polar residues" evidence="8">
    <location>
        <begin position="29"/>
        <end position="38"/>
    </location>
</feature>
<feature type="region of interest" description="Disordered" evidence="8">
    <location>
        <begin position="515"/>
        <end position="547"/>
    </location>
</feature>